<protein>
    <submittedName>
        <fullName evidence="2">Adenylate/guanylate cyclase domain-containing protein</fullName>
    </submittedName>
</protein>
<dbReference type="PROSITE" id="PS50125">
    <property type="entry name" value="GUANYLATE_CYCLASE_2"/>
    <property type="match status" value="1"/>
</dbReference>
<proteinExistence type="predicted"/>
<evidence type="ECO:0000313" key="3">
    <source>
        <dbReference type="Proteomes" id="UP001521137"/>
    </source>
</evidence>
<dbReference type="EMBL" id="JAKGAS010000003">
    <property type="protein sequence ID" value="MCF2947977.1"/>
    <property type="molecule type" value="Genomic_DNA"/>
</dbReference>
<dbReference type="InterPro" id="IPR029787">
    <property type="entry name" value="Nucleotide_cyclase"/>
</dbReference>
<evidence type="ECO:0000259" key="1">
    <source>
        <dbReference type="PROSITE" id="PS50125"/>
    </source>
</evidence>
<reference evidence="2 3" key="1">
    <citation type="submission" date="2022-01" db="EMBL/GenBank/DDBJ databases">
        <title>Paraglaciecola sp. G1-23.</title>
        <authorList>
            <person name="Jin M.S."/>
            <person name="Han D.M."/>
            <person name="Kim H.M."/>
            <person name="Jeon C.O."/>
        </authorList>
    </citation>
    <scope>NUCLEOTIDE SEQUENCE [LARGE SCALE GENOMIC DNA]</scope>
    <source>
        <strain evidence="2 3">G1-23</strain>
    </source>
</reference>
<dbReference type="CDD" id="cd07302">
    <property type="entry name" value="CHD"/>
    <property type="match status" value="1"/>
</dbReference>
<feature type="domain" description="Guanylate cyclase" evidence="1">
    <location>
        <begin position="45"/>
        <end position="180"/>
    </location>
</feature>
<dbReference type="InterPro" id="IPR001054">
    <property type="entry name" value="A/G_cyclase"/>
</dbReference>
<evidence type="ECO:0000313" key="2">
    <source>
        <dbReference type="EMBL" id="MCF2947977.1"/>
    </source>
</evidence>
<dbReference type="RefSeq" id="WP_235311513.1">
    <property type="nucleotide sequence ID" value="NZ_JAKGAS010000003.1"/>
</dbReference>
<dbReference type="Gene3D" id="3.30.70.1230">
    <property type="entry name" value="Nucleotide cyclase"/>
    <property type="match status" value="1"/>
</dbReference>
<organism evidence="2 3">
    <name type="scientific">Paraglaciecola algarum</name>
    <dbReference type="NCBI Taxonomy" id="3050085"/>
    <lineage>
        <taxon>Bacteria</taxon>
        <taxon>Pseudomonadati</taxon>
        <taxon>Pseudomonadota</taxon>
        <taxon>Gammaproteobacteria</taxon>
        <taxon>Alteromonadales</taxon>
        <taxon>Alteromonadaceae</taxon>
        <taxon>Paraglaciecola</taxon>
    </lineage>
</organism>
<keyword evidence="3" id="KW-1185">Reference proteome</keyword>
<sequence>MSLSDDLKKDVQNTINQTWNVRKGQKVPSSTEVALSGGAVELDATFLYADLASSSKIAKELDRRVAAKILKSFLATAARLVRHNAGSIVSFDGDRILGVFIGDSKNSSAAKCALQIKYAVKEIIRPKFEAKYESVRDASFTISHGVGIDTGTVLTVRAGARGDNDLIWIGRSPNLAAKLSDLRESPYNSFITASVYNTLNDSSKYSGSEKKDMWERRNWEFLNQTIHIYRSSWQWEP</sequence>
<dbReference type="SUPFAM" id="SSF55073">
    <property type="entry name" value="Nucleotide cyclase"/>
    <property type="match status" value="1"/>
</dbReference>
<dbReference type="Proteomes" id="UP001521137">
    <property type="component" value="Unassembled WGS sequence"/>
</dbReference>
<gene>
    <name evidence="2" type="ORF">L0668_07655</name>
</gene>
<comment type="caution">
    <text evidence="2">The sequence shown here is derived from an EMBL/GenBank/DDBJ whole genome shotgun (WGS) entry which is preliminary data.</text>
</comment>
<accession>A0ABS9D7J0</accession>
<name>A0ABS9D7J0_9ALTE</name>